<dbReference type="RefSeq" id="XP_029641581.1">
    <property type="nucleotide sequence ID" value="XM_029785721.2"/>
</dbReference>
<gene>
    <name evidence="3 4 5 6" type="primary">LOC115216410</name>
</gene>
<dbReference type="PANTHER" id="PTHR33960">
    <property type="entry name" value="SIMILAR TO KIAA0825 PROTEIN"/>
    <property type="match status" value="1"/>
</dbReference>
<evidence type="ECO:0000256" key="1">
    <source>
        <dbReference type="SAM" id="MobiDB-lite"/>
    </source>
</evidence>
<dbReference type="KEGG" id="osn:115216410"/>
<dbReference type="Proteomes" id="UP000515154">
    <property type="component" value="Linkage group LG10"/>
</dbReference>
<protein>
    <submittedName>
        <fullName evidence="3 4">Uncharacterized protein KIAA0825 isoform X1</fullName>
    </submittedName>
</protein>
<name>A0A6P7SUJ6_9MOLL</name>
<evidence type="ECO:0000313" key="2">
    <source>
        <dbReference type="Proteomes" id="UP000515154"/>
    </source>
</evidence>
<sequence>MASPSGLDSEEFPVLQNVFENGLPSVGALDGIMAHIDQKLHQNSRELDECLQAVITYTNKLPGTKCLNSPQDSLKYMINSHVLEKSSCYDLDMDDILKILQHVQNSLEKHPGCEELIFEDLMALSSSEGISLPLRSALSPHTTETSVASLNSVQDNHETLIEQNWDQIALKFRRYFMDKLSKLPLRGFEQELNLQEHKRYEYLQSLVTLYQADDIWFCYQMLRVQQLEGYFNSLLPQSSDEKLDVAAITKNCGILAALINGMIDEDFAILSTGMFKKVSSTFKAIHDLYLDKYADEMSALIEEIYDDLKDIMHRNSAQSSSEFLYDGNHKKPLLKGYASPAEQGLLNSGARRSSRKASIVISKHYLQSLQDILLSVFHIEEHMDSLYKMACTGISSTSGNSSNRRRGSKGSLRGVLKTVSPDLLGRKGSNSSESSTSESSLVASPRPLLDSRPAPKIVEKSKLEEKPVWEWKLVFKLISPDLVQCVEQVVWSNASSSLEKEQKDWEIAYSMEVVQLPHDVLAGCIDHYPRVVSKCVYEVIEDLYMLLPFAKAGNGGILHPVKSAFVHSANQLFSNIHGHYLAISQDIPKKAAAKFLLVTLSSCVYVRDHLNIFNEVLGEEEGKKPFATRHEQFVEVVDILLEKISHVHTILLSNILYDAESYHWAEEKEFYENERCSFPIQMWHQHLTGVRTDIWSICPPNLAQSLFTNILYESLAMLTRRYTRIKPSFRRVIQFRMDIITILLCMFDQMMYVCDSSVKLLEPGYNQQPHYSIHNLCSILLSVLAVVTSPVDLLYKACRKIHQIQKHNSFSRSVLLIDDNHSYNSHWLSWIHPKLLHQGQKNYGDLQTTVALYIHTKLLVCQPYPVWSLVIQALVMKNFTLPILFLTQSLAQADVGCVLKVEDRSSTPVLENELAVKQLFKSICTVLLNMSLYFPEALGRVLLPVIDRFDQWNIFDQLGACKYANPTIPVWLDTIIFLLKPFILRVLKPVLKKLLNHPSSSREIESVMSVISDLPCGCVPQSIGAFRTKRRQGCAKDQVNNAVLEVLKQLSEHIYTLPTSFCTLFKILQDAVKEKGARIPHDCLGLQIIALGLKMQLWSGTAVEIMSGTSFSPETKKILTLLAEGVYSILIYSDMDLSPIEMNSLLQSQHNDFTNENINHIVTFLNSDSSYSTPRHMPENTISDFAEEYYQAAANELFGCPTGMNCLADVYWLVVHNVDWLENQLNIQTSLPRTNISLSTNFTINFSPVPPPSFNPLNSFDEIGNSKLDQEKINKFDCDWGDLLFRDLGLSIYGVRTLLLNRHELQEGAHLEEHERKSVEELRLLLDYDTSDHR</sequence>
<keyword evidence="2" id="KW-1185">Reference proteome</keyword>
<feature type="region of interest" description="Disordered" evidence="1">
    <location>
        <begin position="421"/>
        <end position="448"/>
    </location>
</feature>
<dbReference type="InterPro" id="IPR027993">
    <property type="entry name" value="DUF4495"/>
</dbReference>
<evidence type="ECO:0000313" key="6">
    <source>
        <dbReference type="RefSeq" id="XP_036362603.1"/>
    </source>
</evidence>
<evidence type="ECO:0000313" key="4">
    <source>
        <dbReference type="RefSeq" id="XP_029641582.1"/>
    </source>
</evidence>
<proteinExistence type="predicted"/>
<dbReference type="Pfam" id="PF14906">
    <property type="entry name" value="DUF4495"/>
    <property type="match status" value="1"/>
</dbReference>
<dbReference type="RefSeq" id="XP_029641583.1">
    <property type="nucleotide sequence ID" value="XM_029785723.2"/>
</dbReference>
<evidence type="ECO:0000313" key="3">
    <source>
        <dbReference type="RefSeq" id="XP_029641581.1"/>
    </source>
</evidence>
<dbReference type="RefSeq" id="XP_029641582.1">
    <property type="nucleotide sequence ID" value="XM_029785722.2"/>
</dbReference>
<reference evidence="3 4" key="1">
    <citation type="submission" date="2025-08" db="UniProtKB">
        <authorList>
            <consortium name="RefSeq"/>
        </authorList>
    </citation>
    <scope>IDENTIFICATION</scope>
</reference>
<feature type="compositionally biased region" description="Low complexity" evidence="1">
    <location>
        <begin position="429"/>
        <end position="440"/>
    </location>
</feature>
<evidence type="ECO:0000313" key="5">
    <source>
        <dbReference type="RefSeq" id="XP_029641583.1"/>
    </source>
</evidence>
<organism evidence="2 3">
    <name type="scientific">Octopus sinensis</name>
    <name type="common">East Asian common octopus</name>
    <dbReference type="NCBI Taxonomy" id="2607531"/>
    <lineage>
        <taxon>Eukaryota</taxon>
        <taxon>Metazoa</taxon>
        <taxon>Spiralia</taxon>
        <taxon>Lophotrochozoa</taxon>
        <taxon>Mollusca</taxon>
        <taxon>Cephalopoda</taxon>
        <taxon>Coleoidea</taxon>
        <taxon>Octopodiformes</taxon>
        <taxon>Octopoda</taxon>
        <taxon>Incirrata</taxon>
        <taxon>Octopodidae</taxon>
        <taxon>Octopus</taxon>
    </lineage>
</organism>
<accession>A0A6P7SUJ6</accession>
<dbReference type="PANTHER" id="PTHR33960:SF1">
    <property type="entry name" value="SIMILAR TO KIAA0825 PROTEIN"/>
    <property type="match status" value="1"/>
</dbReference>
<dbReference type="RefSeq" id="XP_036362603.1">
    <property type="nucleotide sequence ID" value="XM_036506710.1"/>
</dbReference>